<accession>A0A560W5Z7</accession>
<dbReference type="RefSeq" id="WP_144858247.1">
    <property type="nucleotide sequence ID" value="NZ_BAAAYT010000010.1"/>
</dbReference>
<evidence type="ECO:0000313" key="1">
    <source>
        <dbReference type="EMBL" id="TWD13052.1"/>
    </source>
</evidence>
<dbReference type="AlphaFoldDB" id="A0A560W5Z7"/>
<keyword evidence="2" id="KW-1185">Reference proteome</keyword>
<sequence length="96" mass="9911">MTNHIAEAIAQLEVAEVVGEGLLADDIRYTRTTLVLATGRIEADTPLAVSSAHEHLLAAAAALDAGVTAGETTAADVLTARSELASLLLRAQEFDA</sequence>
<name>A0A560W5Z7_9MICO</name>
<gene>
    <name evidence="1" type="ORF">FB557_2819</name>
</gene>
<dbReference type="Proteomes" id="UP000315628">
    <property type="component" value="Unassembled WGS sequence"/>
</dbReference>
<evidence type="ECO:0000313" key="2">
    <source>
        <dbReference type="Proteomes" id="UP000315628"/>
    </source>
</evidence>
<reference evidence="1 2" key="1">
    <citation type="submission" date="2019-06" db="EMBL/GenBank/DDBJ databases">
        <title>Sequencing the genomes of 1000 actinobacteria strains.</title>
        <authorList>
            <person name="Klenk H.-P."/>
        </authorList>
    </citation>
    <scope>NUCLEOTIDE SEQUENCE [LARGE SCALE GENOMIC DNA]</scope>
    <source>
        <strain evidence="1 2">DSM 18935</strain>
    </source>
</reference>
<protein>
    <submittedName>
        <fullName evidence="1">Uncharacterized protein</fullName>
    </submittedName>
</protein>
<dbReference type="EMBL" id="VIUW01000006">
    <property type="protein sequence ID" value="TWD13052.1"/>
    <property type="molecule type" value="Genomic_DNA"/>
</dbReference>
<organism evidence="1 2">
    <name type="scientific">Marihabitans asiaticum</name>
    <dbReference type="NCBI Taxonomy" id="415218"/>
    <lineage>
        <taxon>Bacteria</taxon>
        <taxon>Bacillati</taxon>
        <taxon>Actinomycetota</taxon>
        <taxon>Actinomycetes</taxon>
        <taxon>Micrococcales</taxon>
        <taxon>Intrasporangiaceae</taxon>
        <taxon>Marihabitans</taxon>
    </lineage>
</organism>
<proteinExistence type="predicted"/>
<comment type="caution">
    <text evidence="1">The sequence shown here is derived from an EMBL/GenBank/DDBJ whole genome shotgun (WGS) entry which is preliminary data.</text>
</comment>